<dbReference type="Proteomes" id="UP001165960">
    <property type="component" value="Unassembled WGS sequence"/>
</dbReference>
<proteinExistence type="predicted"/>
<comment type="caution">
    <text evidence="1">The sequence shown here is derived from an EMBL/GenBank/DDBJ whole genome shotgun (WGS) entry which is preliminary data.</text>
</comment>
<evidence type="ECO:0000313" key="2">
    <source>
        <dbReference type="Proteomes" id="UP001165960"/>
    </source>
</evidence>
<dbReference type="EMBL" id="QTSX02002949">
    <property type="protein sequence ID" value="KAJ9072919.1"/>
    <property type="molecule type" value="Genomic_DNA"/>
</dbReference>
<evidence type="ECO:0000313" key="1">
    <source>
        <dbReference type="EMBL" id="KAJ9072919.1"/>
    </source>
</evidence>
<accession>A0ACC2TE14</accession>
<sequence length="185" mass="19496">MPGLHSSQSGGSPEIDVKLSSSPDLVVVLFNLTSIPPWSLPVLDALGQLQLRLLADSPSLDTSISEAQRSVALLDALNGEARLWVHTLLHQSQELGDTSSLLTLVSSAVAALGSRASVIFETLHSKGLTPDLASHVECFAVKAASLDLPTEMAVAMFQNSLLAASANKSVWDLAPNFLKKAFVLA</sequence>
<organism evidence="1 2">
    <name type="scientific">Entomophthora muscae</name>
    <dbReference type="NCBI Taxonomy" id="34485"/>
    <lineage>
        <taxon>Eukaryota</taxon>
        <taxon>Fungi</taxon>
        <taxon>Fungi incertae sedis</taxon>
        <taxon>Zoopagomycota</taxon>
        <taxon>Entomophthoromycotina</taxon>
        <taxon>Entomophthoromycetes</taxon>
        <taxon>Entomophthorales</taxon>
        <taxon>Entomophthoraceae</taxon>
        <taxon>Entomophthora</taxon>
    </lineage>
</organism>
<name>A0ACC2TE14_9FUNG</name>
<gene>
    <name evidence="1" type="ORF">DSO57_1022011</name>
</gene>
<reference evidence="1" key="1">
    <citation type="submission" date="2022-04" db="EMBL/GenBank/DDBJ databases">
        <title>Genome of the entomopathogenic fungus Entomophthora muscae.</title>
        <authorList>
            <person name="Elya C."/>
            <person name="Lovett B.R."/>
            <person name="Lee E."/>
            <person name="Macias A.M."/>
            <person name="Hajek A.E."/>
            <person name="De Bivort B.L."/>
            <person name="Kasson M.T."/>
            <person name="De Fine Licht H.H."/>
            <person name="Stajich J.E."/>
        </authorList>
    </citation>
    <scope>NUCLEOTIDE SEQUENCE</scope>
    <source>
        <strain evidence="1">Berkeley</strain>
    </source>
</reference>
<keyword evidence="2" id="KW-1185">Reference proteome</keyword>
<protein>
    <submittedName>
        <fullName evidence="1">Uncharacterized protein</fullName>
    </submittedName>
</protein>